<comment type="caution">
    <text evidence="2">The sequence shown here is derived from an EMBL/GenBank/DDBJ whole genome shotgun (WGS) entry which is preliminary data.</text>
</comment>
<keyword evidence="1" id="KW-1133">Transmembrane helix</keyword>
<evidence type="ECO:0000313" key="2">
    <source>
        <dbReference type="EMBL" id="MBC5580114.1"/>
    </source>
</evidence>
<feature type="transmembrane region" description="Helical" evidence="1">
    <location>
        <begin position="246"/>
        <end position="267"/>
    </location>
</feature>
<reference evidence="2" key="1">
    <citation type="submission" date="2020-08" db="EMBL/GenBank/DDBJ databases">
        <title>Genome public.</title>
        <authorList>
            <person name="Liu C."/>
            <person name="Sun Q."/>
        </authorList>
    </citation>
    <scope>NUCLEOTIDE SEQUENCE</scope>
    <source>
        <strain evidence="2">BX8</strain>
    </source>
</reference>
<name>A0A923I5G1_9FIRM</name>
<gene>
    <name evidence="2" type="ORF">H8S23_01180</name>
</gene>
<feature type="transmembrane region" description="Helical" evidence="1">
    <location>
        <begin position="310"/>
        <end position="330"/>
    </location>
</feature>
<feature type="transmembrane region" description="Helical" evidence="1">
    <location>
        <begin position="208"/>
        <end position="234"/>
    </location>
</feature>
<evidence type="ECO:0008006" key="4">
    <source>
        <dbReference type="Google" id="ProtNLM"/>
    </source>
</evidence>
<keyword evidence="3" id="KW-1185">Reference proteome</keyword>
<evidence type="ECO:0000313" key="3">
    <source>
        <dbReference type="Proteomes" id="UP000659630"/>
    </source>
</evidence>
<organism evidence="2 3">
    <name type="scientific">Anaerofilum hominis</name>
    <dbReference type="NCBI Taxonomy" id="2763016"/>
    <lineage>
        <taxon>Bacteria</taxon>
        <taxon>Bacillati</taxon>
        <taxon>Bacillota</taxon>
        <taxon>Clostridia</taxon>
        <taxon>Eubacteriales</taxon>
        <taxon>Oscillospiraceae</taxon>
        <taxon>Anaerofilum</taxon>
    </lineage>
</organism>
<dbReference type="RefSeq" id="WP_186886487.1">
    <property type="nucleotide sequence ID" value="NZ_JACONZ010000001.1"/>
</dbReference>
<dbReference type="Proteomes" id="UP000659630">
    <property type="component" value="Unassembled WGS sequence"/>
</dbReference>
<sequence>MSRSRRKKLTRLLLWLCYLLLTALAFRAAASLQRLLPGYSLRFAAPVTAAQARALREAAAEGDFEPVFWGLRQGAAADGGLRCVQAEELLVWGEPAGAAAPGQLTDGGWPSAKDLVGCAVSDSLAWKLWGSGQAVGMDLELDGRHCVVRGVFADKTARVVRQQPQERGETPFTAVELLPRGQNTSLEQAQRFAQGAGLVPSAAADGPALAAAASLAALLPAAVGALWCAARLFGQVCRPLSPAQRQLLGFALLLALALALPALLRLLPPALVPARWSDFSFWGQLWRQMEEGVQRWFSLTPTARDVAAKWGLLQTALSSAGAAFLLLGLWKGAFAKEL</sequence>
<evidence type="ECO:0000256" key="1">
    <source>
        <dbReference type="SAM" id="Phobius"/>
    </source>
</evidence>
<keyword evidence="1" id="KW-0472">Membrane</keyword>
<dbReference type="EMBL" id="JACONZ010000001">
    <property type="protein sequence ID" value="MBC5580114.1"/>
    <property type="molecule type" value="Genomic_DNA"/>
</dbReference>
<keyword evidence="1" id="KW-0812">Transmembrane</keyword>
<proteinExistence type="predicted"/>
<dbReference type="AlphaFoldDB" id="A0A923I5G1"/>
<protein>
    <recommendedName>
        <fullName evidence="4">MacB-like periplasmic core domain-containing protein</fullName>
    </recommendedName>
</protein>
<accession>A0A923I5G1</accession>